<accession>A0A7X1MBH8</accession>
<comment type="caution">
    <text evidence="2">The sequence shown here is derived from an EMBL/GenBank/DDBJ whole genome shotgun (WGS) entry which is preliminary data.</text>
</comment>
<evidence type="ECO:0000256" key="1">
    <source>
        <dbReference type="SAM" id="Phobius"/>
    </source>
</evidence>
<protein>
    <submittedName>
        <fullName evidence="2">DUF485 domain-containing protein</fullName>
    </submittedName>
</protein>
<reference evidence="2 3" key="1">
    <citation type="submission" date="2020-08" db="EMBL/GenBank/DDBJ databases">
        <title>Streptomyces sp. PSKA01 genome sequencing and assembly.</title>
        <authorList>
            <person name="Mandal S."/>
            <person name="Maiti P.K."/>
            <person name="Das P."/>
        </authorList>
    </citation>
    <scope>NUCLEOTIDE SEQUENCE [LARGE SCALE GENOMIC DNA]</scope>
    <source>
        <strain evidence="2 3">PSKA01</strain>
    </source>
</reference>
<dbReference type="EMBL" id="JACMSF010000029">
    <property type="protein sequence ID" value="MBC2904823.1"/>
    <property type="molecule type" value="Genomic_DNA"/>
</dbReference>
<dbReference type="InterPro" id="IPR007436">
    <property type="entry name" value="DUF485"/>
</dbReference>
<dbReference type="PANTHER" id="PTHR38441">
    <property type="entry name" value="INTEGRAL MEMBRANE PROTEIN-RELATED"/>
    <property type="match status" value="1"/>
</dbReference>
<dbReference type="PANTHER" id="PTHR38441:SF1">
    <property type="entry name" value="MEMBRANE PROTEIN"/>
    <property type="match status" value="1"/>
</dbReference>
<gene>
    <name evidence="2" type="ORF">H4N64_25205</name>
</gene>
<dbReference type="AlphaFoldDB" id="A0A7X1MBH8"/>
<proteinExistence type="predicted"/>
<dbReference type="Proteomes" id="UP000584670">
    <property type="component" value="Unassembled WGS sequence"/>
</dbReference>
<feature type="transmembrane region" description="Helical" evidence="1">
    <location>
        <begin position="69"/>
        <end position="94"/>
    </location>
</feature>
<evidence type="ECO:0000313" key="2">
    <source>
        <dbReference type="EMBL" id="MBC2904823.1"/>
    </source>
</evidence>
<keyword evidence="1" id="KW-0472">Membrane</keyword>
<keyword evidence="1" id="KW-0812">Transmembrane</keyword>
<dbReference type="RefSeq" id="WP_186284681.1">
    <property type="nucleotide sequence ID" value="NZ_JACMSF010000029.1"/>
</dbReference>
<evidence type="ECO:0000313" key="3">
    <source>
        <dbReference type="Proteomes" id="UP000584670"/>
    </source>
</evidence>
<feature type="transmembrane region" description="Helical" evidence="1">
    <location>
        <begin position="39"/>
        <end position="57"/>
    </location>
</feature>
<organism evidence="2 3">
    <name type="scientific">Streptomyces cupreus</name>
    <dbReference type="NCBI Taxonomy" id="2759956"/>
    <lineage>
        <taxon>Bacteria</taxon>
        <taxon>Bacillati</taxon>
        <taxon>Actinomycetota</taxon>
        <taxon>Actinomycetes</taxon>
        <taxon>Kitasatosporales</taxon>
        <taxon>Streptomycetaceae</taxon>
        <taxon>Streptomyces</taxon>
    </lineage>
</organism>
<name>A0A7X1MBH8_9ACTN</name>
<keyword evidence="3" id="KW-1185">Reference proteome</keyword>
<sequence>MTMAGAPPSPPREPVETYAYEQIRATGEYRQLRRRRRSVSFTATAVILTVYLGNVLLANEARDLMSSTVAGHTTVGLALGLAVCMAVPLAAWWYQRRLATDLDPLADQLAAALKYLRGHR</sequence>
<keyword evidence="1" id="KW-1133">Transmembrane helix</keyword>
<dbReference type="Pfam" id="PF04341">
    <property type="entry name" value="DUF485"/>
    <property type="match status" value="1"/>
</dbReference>